<dbReference type="SUPFAM" id="SSF103473">
    <property type="entry name" value="MFS general substrate transporter"/>
    <property type="match status" value="1"/>
</dbReference>
<dbReference type="InterPro" id="IPR036259">
    <property type="entry name" value="MFS_trans_sf"/>
</dbReference>
<evidence type="ECO:0000256" key="1">
    <source>
        <dbReference type="SAM" id="Phobius"/>
    </source>
</evidence>
<feature type="transmembrane region" description="Helical" evidence="1">
    <location>
        <begin position="51"/>
        <end position="69"/>
    </location>
</feature>
<reference evidence="2" key="1">
    <citation type="submission" date="2020-05" db="EMBL/GenBank/DDBJ databases">
        <authorList>
            <person name="Chiriac C."/>
            <person name="Salcher M."/>
            <person name="Ghai R."/>
            <person name="Kavagutti S V."/>
        </authorList>
    </citation>
    <scope>NUCLEOTIDE SEQUENCE</scope>
</reference>
<proteinExistence type="predicted"/>
<name>A0A6J6YUY0_9ZZZZ</name>
<gene>
    <name evidence="2" type="ORF">UFOPK2992_01575</name>
</gene>
<sequence length="306" mass="32493">MLWTLAGDVFTTGQGATVFPKISRWLFGGQIAGLGVAVLAPTVFNLNDDSLIWLLAAPPLVGILVAVLLPRALAGATTGVGHQRAQGASESLKDTVSFIGQLPAFRWMFWVGVFAIFGGTMVDFGFLHLATTRYSDAGSLQAVYAGTSLVCFVACWLLQNYGSTKIIKSQGIARVLQLLPIGALLGGAVLVVGGATTTVVLGSLALVIWRIPRWSIDGSARQAAMASLPDERRLRVSFAIDMGPLALSLIVAAGPIALAVQTHNLWIAPLIGVAFAAVGLLLSRNTVRTWDDTQLSYRLKRRKRLG</sequence>
<keyword evidence="1" id="KW-0472">Membrane</keyword>
<dbReference type="AlphaFoldDB" id="A0A6J6YUY0"/>
<accession>A0A6J6YUY0</accession>
<feature type="transmembrane region" description="Helical" evidence="1">
    <location>
        <begin position="107"/>
        <end position="130"/>
    </location>
</feature>
<feature type="transmembrane region" description="Helical" evidence="1">
    <location>
        <begin position="238"/>
        <end position="259"/>
    </location>
</feature>
<protein>
    <submittedName>
        <fullName evidence="2">Unannotated protein</fullName>
    </submittedName>
</protein>
<feature type="transmembrane region" description="Helical" evidence="1">
    <location>
        <begin position="142"/>
        <end position="161"/>
    </location>
</feature>
<feature type="transmembrane region" description="Helical" evidence="1">
    <location>
        <begin position="25"/>
        <end position="44"/>
    </location>
</feature>
<evidence type="ECO:0000313" key="2">
    <source>
        <dbReference type="EMBL" id="CAB4810936.1"/>
    </source>
</evidence>
<keyword evidence="1" id="KW-1133">Transmembrane helix</keyword>
<keyword evidence="1" id="KW-0812">Transmembrane</keyword>
<feature type="transmembrane region" description="Helical" evidence="1">
    <location>
        <begin position="181"/>
        <end position="209"/>
    </location>
</feature>
<feature type="transmembrane region" description="Helical" evidence="1">
    <location>
        <begin position="265"/>
        <end position="282"/>
    </location>
</feature>
<organism evidence="2">
    <name type="scientific">freshwater metagenome</name>
    <dbReference type="NCBI Taxonomy" id="449393"/>
    <lineage>
        <taxon>unclassified sequences</taxon>
        <taxon>metagenomes</taxon>
        <taxon>ecological metagenomes</taxon>
    </lineage>
</organism>
<dbReference type="EMBL" id="CAFAAI010000306">
    <property type="protein sequence ID" value="CAB4810936.1"/>
    <property type="molecule type" value="Genomic_DNA"/>
</dbReference>